<dbReference type="GO" id="GO:0008270">
    <property type="term" value="F:zinc ion binding"/>
    <property type="evidence" value="ECO:0007669"/>
    <property type="project" value="InterPro"/>
</dbReference>
<dbReference type="PANTHER" id="PTHR47655:SF3">
    <property type="entry name" value="ZN(II)2CYS6 TRANSCRIPTION FACTOR (EUROFUNG)"/>
    <property type="match status" value="1"/>
</dbReference>
<dbReference type="PROSITE" id="PS00463">
    <property type="entry name" value="ZN2_CY6_FUNGAL_1"/>
    <property type="match status" value="1"/>
</dbReference>
<dbReference type="AlphaFoldDB" id="K0L0Q9"/>
<dbReference type="Pfam" id="PF00172">
    <property type="entry name" value="Zn_clus"/>
    <property type="match status" value="1"/>
</dbReference>
<dbReference type="InterPro" id="IPR001138">
    <property type="entry name" value="Zn2Cys6_DnaBD"/>
</dbReference>
<reference evidence="3 4" key="1">
    <citation type="journal article" date="2012" name="Eukaryot. Cell">
        <title>Draft genome sequence of Wickerhamomyces ciferrii NRRL Y-1031 F-60-10.</title>
        <authorList>
            <person name="Schneider J."/>
            <person name="Andrea H."/>
            <person name="Blom J."/>
            <person name="Jaenicke S."/>
            <person name="Ruckert C."/>
            <person name="Schorsch C."/>
            <person name="Szczepanowski R."/>
            <person name="Farwick M."/>
            <person name="Goesmann A."/>
            <person name="Puhler A."/>
            <person name="Schaffer S."/>
            <person name="Tauch A."/>
            <person name="Kohler T."/>
            <person name="Brinkrolf K."/>
        </authorList>
    </citation>
    <scope>NUCLEOTIDE SEQUENCE [LARGE SCALE GENOMIC DNA]</scope>
    <source>
        <strain evidence="4">ATCC 14091 / BCRC 22168 / CBS 111 / JCM 3599 / NBRC 0793 / NRRL Y-1031 F-60-10</strain>
    </source>
</reference>
<name>K0L0Q9_WICCF</name>
<dbReference type="CDD" id="cd00067">
    <property type="entry name" value="GAL4"/>
    <property type="match status" value="1"/>
</dbReference>
<dbReference type="STRING" id="1206466.K0L0Q9"/>
<dbReference type="SMART" id="SM00066">
    <property type="entry name" value="GAL4"/>
    <property type="match status" value="1"/>
</dbReference>
<gene>
    <name evidence="3" type="ORF">BN7_6647</name>
</gene>
<organism evidence="3 4">
    <name type="scientific">Wickerhamomyces ciferrii (strain ATCC 14091 / BCRC 22168 / CBS 111 / JCM 3599 / NBRC 0793 / NRRL Y-1031 F-60-10)</name>
    <name type="common">Yeast</name>
    <name type="synonym">Pichia ciferrii</name>
    <dbReference type="NCBI Taxonomy" id="1206466"/>
    <lineage>
        <taxon>Eukaryota</taxon>
        <taxon>Fungi</taxon>
        <taxon>Dikarya</taxon>
        <taxon>Ascomycota</taxon>
        <taxon>Saccharomycotina</taxon>
        <taxon>Saccharomycetes</taxon>
        <taxon>Phaffomycetales</taxon>
        <taxon>Wickerhamomycetaceae</taxon>
        <taxon>Wickerhamomyces</taxon>
    </lineage>
</organism>
<dbReference type="EMBL" id="CAIF01000301">
    <property type="protein sequence ID" value="CCH47038.1"/>
    <property type="molecule type" value="Genomic_DNA"/>
</dbReference>
<dbReference type="HOGENOM" id="CLU_774348_0_0_1"/>
<evidence type="ECO:0000259" key="2">
    <source>
        <dbReference type="PROSITE" id="PS50048"/>
    </source>
</evidence>
<accession>K0L0Q9</accession>
<dbReference type="InterPro" id="IPR036864">
    <property type="entry name" value="Zn2-C6_fun-type_DNA-bd_sf"/>
</dbReference>
<evidence type="ECO:0000313" key="3">
    <source>
        <dbReference type="EMBL" id="CCH47038.1"/>
    </source>
</evidence>
<evidence type="ECO:0000256" key="1">
    <source>
        <dbReference type="SAM" id="MobiDB-lite"/>
    </source>
</evidence>
<feature type="compositionally biased region" description="Polar residues" evidence="1">
    <location>
        <begin position="1"/>
        <end position="10"/>
    </location>
</feature>
<comment type="caution">
    <text evidence="3">The sequence shown here is derived from an EMBL/GenBank/DDBJ whole genome shotgun (WGS) entry which is preliminary data.</text>
</comment>
<dbReference type="PROSITE" id="PS50048">
    <property type="entry name" value="ZN2_CY6_FUNGAL_2"/>
    <property type="match status" value="1"/>
</dbReference>
<dbReference type="PANTHER" id="PTHR47655">
    <property type="entry name" value="QUINIC ACID UTILIZATION ACTIVATOR"/>
    <property type="match status" value="1"/>
</dbReference>
<dbReference type="InterPro" id="IPR052783">
    <property type="entry name" value="Metabolic/Drug-Res_Regulator"/>
</dbReference>
<keyword evidence="4" id="KW-1185">Reference proteome</keyword>
<protein>
    <submittedName>
        <fullName evidence="3">Thiamine repressible regulatory protein</fullName>
    </submittedName>
</protein>
<dbReference type="Proteomes" id="UP000009328">
    <property type="component" value="Unassembled WGS sequence"/>
</dbReference>
<dbReference type="SUPFAM" id="SSF57701">
    <property type="entry name" value="Zn2/Cys6 DNA-binding domain"/>
    <property type="match status" value="1"/>
</dbReference>
<dbReference type="GO" id="GO:0000981">
    <property type="term" value="F:DNA-binding transcription factor activity, RNA polymerase II-specific"/>
    <property type="evidence" value="ECO:0007669"/>
    <property type="project" value="InterPro"/>
</dbReference>
<evidence type="ECO:0000313" key="4">
    <source>
        <dbReference type="Proteomes" id="UP000009328"/>
    </source>
</evidence>
<proteinExistence type="predicted"/>
<feature type="domain" description="Zn(2)-C6 fungal-type" evidence="2">
    <location>
        <begin position="29"/>
        <end position="58"/>
    </location>
</feature>
<dbReference type="Gene3D" id="4.10.240.10">
    <property type="entry name" value="Zn(2)-C6 fungal-type DNA-binding domain"/>
    <property type="match status" value="1"/>
</dbReference>
<dbReference type="eggNOG" id="ENOG502S8N8">
    <property type="taxonomic scope" value="Eukaryota"/>
</dbReference>
<dbReference type="InParanoid" id="K0L0Q9"/>
<feature type="region of interest" description="Disordered" evidence="1">
    <location>
        <begin position="1"/>
        <end position="20"/>
    </location>
</feature>
<sequence>MSDSLNNNLHDSVDESESTNMKKRRVGKACDCCRMKKTKCDGVKPCSRCKIHNHLCSYTERRSSFHKEYQEGYVELLEARLSLLTRCLHKFHQMVDNGDDVSNLKVKDKKELSINKLVSLLENDEHYGNEINDDLGVWDKGIEIASKFDENNSNYMKSACSEFADHFKTGIHGASTKGRKRTRKGRNPKLIEKKATKKFKCITNNESDYHEFERSSSPSLPQSPIIETDITTETNKPINESPSSLLLSPDDEIPLSTESLFITRNPFNNNQALDQSSLPIIPTNVEDEFIEQNSNINNNNNNNNNNEDNYLLYGNSNPEILPMRFWPYYSEIPEGSVYNEVNGFNYYPQVNTNPVNFL</sequence>